<keyword evidence="2" id="KW-1185">Reference proteome</keyword>
<name>A0A9Q1QMJ4_9CARY</name>
<dbReference type="Pfam" id="PF06880">
    <property type="entry name" value="DUF1262"/>
    <property type="match status" value="1"/>
</dbReference>
<accession>A0A9Q1QMJ4</accession>
<dbReference type="Proteomes" id="UP001153076">
    <property type="component" value="Unassembled WGS sequence"/>
</dbReference>
<proteinExistence type="predicted"/>
<evidence type="ECO:0000313" key="1">
    <source>
        <dbReference type="EMBL" id="KAJ8448198.1"/>
    </source>
</evidence>
<dbReference type="PANTHER" id="PTHR31050:SF3">
    <property type="entry name" value="OS08G0412800 PROTEIN"/>
    <property type="match status" value="1"/>
</dbReference>
<reference evidence="1" key="1">
    <citation type="submission" date="2022-04" db="EMBL/GenBank/DDBJ databases">
        <title>Carnegiea gigantea Genome sequencing and assembly v2.</title>
        <authorList>
            <person name="Copetti D."/>
            <person name="Sanderson M.J."/>
            <person name="Burquez A."/>
            <person name="Wojciechowski M.F."/>
        </authorList>
    </citation>
    <scope>NUCLEOTIDE SEQUENCE</scope>
    <source>
        <strain evidence="1">SGP5-SGP5p</strain>
        <tissue evidence="1">Aerial part</tissue>
    </source>
</reference>
<sequence length="494" mass="56877">MYATRPLCLYKSHPDLLSVPPEGPGSGYLILEDADDVGYITTWSGKKTREPIKDLPFPQNKLLTVEYTSGEDNYVDKAAFIPVVDQLLSSNRYYVIVAKDDDKKVMSIISIQIRLAYTSGKKEEEKPKPYCFCGSGIYIPDKPPKTLDSYDIDQQFEIFKRTGESFSARSVDPDSFPPTFSRRSGWKVHASDPKSYPIGEASGINSALRSQLADFNFPVSREHSLPVSVGKWYCPFMFVREGTQKEQMERTMFYKLTLEQRWERISACENGDVGGNTVALTAVVPTEVVRISWTEAIPERDEAKGIMWFWTKNEMGLQVKIGLSLVIIERMTWEQDRVGWVHGNEKQVMVAQMEKYQGGDSWQKFGCYMLVEQLVLKRLDGSLVLTYDFNHTNRIRSRKRKISTFEEVDGSKKKLTMKKRPTAAQRMVWEEERGGWVKGKEKQVRVVKEEEYGGMWTSYGCYVMVESFVLRRNDGSLVLTYDFRHTHQLRGNWE</sequence>
<organism evidence="1 2">
    <name type="scientific">Carnegiea gigantea</name>
    <dbReference type="NCBI Taxonomy" id="171969"/>
    <lineage>
        <taxon>Eukaryota</taxon>
        <taxon>Viridiplantae</taxon>
        <taxon>Streptophyta</taxon>
        <taxon>Embryophyta</taxon>
        <taxon>Tracheophyta</taxon>
        <taxon>Spermatophyta</taxon>
        <taxon>Magnoliopsida</taxon>
        <taxon>eudicotyledons</taxon>
        <taxon>Gunneridae</taxon>
        <taxon>Pentapetalae</taxon>
        <taxon>Caryophyllales</taxon>
        <taxon>Cactineae</taxon>
        <taxon>Cactaceae</taxon>
        <taxon>Cactoideae</taxon>
        <taxon>Echinocereeae</taxon>
        <taxon>Carnegiea</taxon>
    </lineage>
</organism>
<dbReference type="PANTHER" id="PTHR31050">
    <property type="entry name" value="OS08G0413200 PROTEIN"/>
    <property type="match status" value="1"/>
</dbReference>
<gene>
    <name evidence="1" type="ORF">Cgig2_025122</name>
</gene>
<evidence type="ECO:0000313" key="2">
    <source>
        <dbReference type="Proteomes" id="UP001153076"/>
    </source>
</evidence>
<comment type="caution">
    <text evidence="1">The sequence shown here is derived from an EMBL/GenBank/DDBJ whole genome shotgun (WGS) entry which is preliminary data.</text>
</comment>
<dbReference type="EMBL" id="JAKOGI010000031">
    <property type="protein sequence ID" value="KAJ8448198.1"/>
    <property type="molecule type" value="Genomic_DNA"/>
</dbReference>
<dbReference type="InterPro" id="IPR010683">
    <property type="entry name" value="DUF1262"/>
</dbReference>
<protein>
    <submittedName>
        <fullName evidence="1">Uncharacterized protein</fullName>
    </submittedName>
</protein>
<dbReference type="AlphaFoldDB" id="A0A9Q1QMJ4"/>
<dbReference type="OrthoDB" id="647907at2759"/>